<keyword evidence="3 6" id="KW-0812">Transmembrane</keyword>
<evidence type="ECO:0000313" key="7">
    <source>
        <dbReference type="EMBL" id="MBC6681184.1"/>
    </source>
</evidence>
<keyword evidence="4 6" id="KW-1133">Transmembrane helix</keyword>
<evidence type="ECO:0000256" key="6">
    <source>
        <dbReference type="SAM" id="Phobius"/>
    </source>
</evidence>
<gene>
    <name evidence="7" type="ORF">H9L42_15280</name>
</gene>
<dbReference type="EMBL" id="JACRYT010000027">
    <property type="protein sequence ID" value="MBC6681184.1"/>
    <property type="molecule type" value="Genomic_DNA"/>
</dbReference>
<reference evidence="7" key="1">
    <citation type="submission" date="2020-08" db="EMBL/GenBank/DDBJ databases">
        <title>Genome public.</title>
        <authorList>
            <person name="Liu C."/>
            <person name="Sun Q."/>
        </authorList>
    </citation>
    <scope>NUCLEOTIDE SEQUENCE</scope>
    <source>
        <strain evidence="7">BX12</strain>
    </source>
</reference>
<dbReference type="Proteomes" id="UP000602647">
    <property type="component" value="Unassembled WGS sequence"/>
</dbReference>
<dbReference type="GO" id="GO:0005886">
    <property type="term" value="C:plasma membrane"/>
    <property type="evidence" value="ECO:0007669"/>
    <property type="project" value="UniProtKB-SubCell"/>
</dbReference>
<feature type="transmembrane region" description="Helical" evidence="6">
    <location>
        <begin position="22"/>
        <end position="49"/>
    </location>
</feature>
<dbReference type="GO" id="GO:0036376">
    <property type="term" value="P:sodium ion export across plasma membrane"/>
    <property type="evidence" value="ECO:0007669"/>
    <property type="project" value="InterPro"/>
</dbReference>
<dbReference type="AlphaFoldDB" id="A0A923NQE5"/>
<sequence length="139" mass="14618">MSLMEQFANPETMQSLSIGDKLAGAGITTVMGMGITFVVLILLWGCIAFMTKITYRPKKGDKAPQTTTDAAAPPSAAAADITDHSAIDENVIAVIAAAIAAYEGGSPNNLVVRKIRRISGETTAWGDAGRADCIESRKF</sequence>
<evidence type="ECO:0000256" key="1">
    <source>
        <dbReference type="ARBA" id="ARBA00004236"/>
    </source>
</evidence>
<dbReference type="NCBIfam" id="TIGR01195">
    <property type="entry name" value="oadG_fam"/>
    <property type="match status" value="1"/>
</dbReference>
<accession>A0A923NQE5</accession>
<evidence type="ECO:0000256" key="2">
    <source>
        <dbReference type="ARBA" id="ARBA00022475"/>
    </source>
</evidence>
<keyword evidence="2" id="KW-1003">Cell membrane</keyword>
<comment type="subcellular location">
    <subcellularLocation>
        <location evidence="1">Cell membrane</location>
    </subcellularLocation>
</comment>
<dbReference type="RefSeq" id="WP_187304280.1">
    <property type="nucleotide sequence ID" value="NZ_JACRYT010000027.1"/>
</dbReference>
<evidence type="ECO:0000256" key="4">
    <source>
        <dbReference type="ARBA" id="ARBA00022989"/>
    </source>
</evidence>
<evidence type="ECO:0000256" key="3">
    <source>
        <dbReference type="ARBA" id="ARBA00022692"/>
    </source>
</evidence>
<evidence type="ECO:0000313" key="8">
    <source>
        <dbReference type="Proteomes" id="UP000602647"/>
    </source>
</evidence>
<dbReference type="Pfam" id="PF04277">
    <property type="entry name" value="OAD_gamma"/>
    <property type="match status" value="1"/>
</dbReference>
<name>A0A923NQE5_9FIRM</name>
<organism evidence="7 8">
    <name type="scientific">Zhenpiania hominis</name>
    <dbReference type="NCBI Taxonomy" id="2763644"/>
    <lineage>
        <taxon>Bacteria</taxon>
        <taxon>Bacillati</taxon>
        <taxon>Bacillota</taxon>
        <taxon>Clostridia</taxon>
        <taxon>Peptostreptococcales</taxon>
        <taxon>Anaerovoracaceae</taxon>
        <taxon>Zhenpiania</taxon>
    </lineage>
</organism>
<protein>
    <submittedName>
        <fullName evidence="7">OadG family protein</fullName>
    </submittedName>
</protein>
<comment type="caution">
    <text evidence="7">The sequence shown here is derived from an EMBL/GenBank/DDBJ whole genome shotgun (WGS) entry which is preliminary data.</text>
</comment>
<dbReference type="InterPro" id="IPR005899">
    <property type="entry name" value="Na_pump_deCOase"/>
</dbReference>
<keyword evidence="5 6" id="KW-0472">Membrane</keyword>
<keyword evidence="8" id="KW-1185">Reference proteome</keyword>
<dbReference type="GO" id="GO:0015081">
    <property type="term" value="F:sodium ion transmembrane transporter activity"/>
    <property type="evidence" value="ECO:0007669"/>
    <property type="project" value="InterPro"/>
</dbReference>
<evidence type="ECO:0000256" key="5">
    <source>
        <dbReference type="ARBA" id="ARBA00023136"/>
    </source>
</evidence>
<proteinExistence type="predicted"/>